<comment type="caution">
    <text evidence="3">The sequence shown here is derived from an EMBL/GenBank/DDBJ whole genome shotgun (WGS) entry which is preliminary data.</text>
</comment>
<feature type="transmembrane region" description="Helical" evidence="1">
    <location>
        <begin position="165"/>
        <end position="182"/>
    </location>
</feature>
<dbReference type="GO" id="GO:0016747">
    <property type="term" value="F:acyltransferase activity, transferring groups other than amino-acyl groups"/>
    <property type="evidence" value="ECO:0007669"/>
    <property type="project" value="InterPro"/>
</dbReference>
<keyword evidence="3" id="KW-0012">Acyltransferase</keyword>
<evidence type="ECO:0000256" key="1">
    <source>
        <dbReference type="SAM" id="Phobius"/>
    </source>
</evidence>
<keyword evidence="1" id="KW-0812">Transmembrane</keyword>
<evidence type="ECO:0000313" key="3">
    <source>
        <dbReference type="EMBL" id="GHA93045.1"/>
    </source>
</evidence>
<sequence length="358" mass="39792">MSIATPSRLDHVQALRGVAAFLVLMAHLMQIEGRTAANPILPSQLDWGMMGVDLFFVISGFIMVYITRDWRAGGGRKVPEFLFARISRIYPLYWIISAALLAVWFIRPDLVFSSSPNDPQWLNSLLLVPAYAYPMLEVGWTLVYEMMFYILFAIILVLPARMRPFGLLIWAVLVVAGNQLGGQTAGAIPFHLFSSLSHEFLAGAATALIYLRFQGSRPFAYGLIGIGVIGMGVWFFIGGPFQDEWPRVLRLTLPACALILGAAWLDRHGATAPRAAVTLGDWSYSLYLTHLLSLVLLGRLWTMAGLADLPALILIIALILFSLIVAGLTYHLIEKPLIHLARQARGRLFTQTRLKRQS</sequence>
<dbReference type="Pfam" id="PF01757">
    <property type="entry name" value="Acyl_transf_3"/>
    <property type="match status" value="1"/>
</dbReference>
<dbReference type="Proteomes" id="UP000634004">
    <property type="component" value="Unassembled WGS sequence"/>
</dbReference>
<keyword evidence="4" id="KW-1185">Reference proteome</keyword>
<feature type="transmembrane region" description="Helical" evidence="1">
    <location>
        <begin position="89"/>
        <end position="106"/>
    </location>
</feature>
<dbReference type="AlphaFoldDB" id="A0A8J3G2A1"/>
<reference evidence="3" key="2">
    <citation type="submission" date="2020-09" db="EMBL/GenBank/DDBJ databases">
        <authorList>
            <person name="Sun Q."/>
            <person name="Kim S."/>
        </authorList>
    </citation>
    <scope>NUCLEOTIDE SEQUENCE</scope>
    <source>
        <strain evidence="3">KCTC 32513</strain>
    </source>
</reference>
<name>A0A8J3G2A1_9PROT</name>
<dbReference type="InterPro" id="IPR002656">
    <property type="entry name" value="Acyl_transf_3_dom"/>
</dbReference>
<keyword evidence="1" id="KW-1133">Transmembrane helix</keyword>
<dbReference type="InterPro" id="IPR050879">
    <property type="entry name" value="Acyltransferase_3"/>
</dbReference>
<gene>
    <name evidence="3" type="ORF">GCM10009069_15110</name>
</gene>
<accession>A0A8J3G2A1</accession>
<keyword evidence="3" id="KW-0808">Transferase</keyword>
<dbReference type="GO" id="GO:0016020">
    <property type="term" value="C:membrane"/>
    <property type="evidence" value="ECO:0007669"/>
    <property type="project" value="TreeGrafter"/>
</dbReference>
<dbReference type="PANTHER" id="PTHR23028:SF131">
    <property type="entry name" value="BLR2367 PROTEIN"/>
    <property type="match status" value="1"/>
</dbReference>
<feature type="transmembrane region" description="Helical" evidence="1">
    <location>
        <begin position="312"/>
        <end position="333"/>
    </location>
</feature>
<dbReference type="GO" id="GO:0000271">
    <property type="term" value="P:polysaccharide biosynthetic process"/>
    <property type="evidence" value="ECO:0007669"/>
    <property type="project" value="TreeGrafter"/>
</dbReference>
<reference evidence="3" key="1">
    <citation type="journal article" date="2014" name="Int. J. Syst. Evol. Microbiol.">
        <title>Complete genome sequence of Corynebacterium casei LMG S-19264T (=DSM 44701T), isolated from a smear-ripened cheese.</title>
        <authorList>
            <consortium name="US DOE Joint Genome Institute (JGI-PGF)"/>
            <person name="Walter F."/>
            <person name="Albersmeier A."/>
            <person name="Kalinowski J."/>
            <person name="Ruckert C."/>
        </authorList>
    </citation>
    <scope>NUCLEOTIDE SEQUENCE</scope>
    <source>
        <strain evidence="3">KCTC 32513</strain>
    </source>
</reference>
<protein>
    <submittedName>
        <fullName evidence="3">Acyltransferase</fullName>
    </submittedName>
</protein>
<keyword evidence="1" id="KW-0472">Membrane</keyword>
<evidence type="ECO:0000259" key="2">
    <source>
        <dbReference type="Pfam" id="PF01757"/>
    </source>
</evidence>
<evidence type="ECO:0000313" key="4">
    <source>
        <dbReference type="Proteomes" id="UP000634004"/>
    </source>
</evidence>
<feature type="transmembrane region" description="Helical" evidence="1">
    <location>
        <begin position="49"/>
        <end position="68"/>
    </location>
</feature>
<feature type="transmembrane region" description="Helical" evidence="1">
    <location>
        <begin position="12"/>
        <end position="29"/>
    </location>
</feature>
<dbReference type="PANTHER" id="PTHR23028">
    <property type="entry name" value="ACETYLTRANSFERASE"/>
    <property type="match status" value="1"/>
</dbReference>
<feature type="transmembrane region" description="Helical" evidence="1">
    <location>
        <begin position="249"/>
        <end position="265"/>
    </location>
</feature>
<proteinExistence type="predicted"/>
<feature type="transmembrane region" description="Helical" evidence="1">
    <location>
        <begin position="218"/>
        <end position="237"/>
    </location>
</feature>
<dbReference type="RefSeq" id="WP_189497063.1">
    <property type="nucleotide sequence ID" value="NZ_BMZH01000005.1"/>
</dbReference>
<dbReference type="EMBL" id="BMZH01000005">
    <property type="protein sequence ID" value="GHA93045.1"/>
    <property type="molecule type" value="Genomic_DNA"/>
</dbReference>
<feature type="transmembrane region" description="Helical" evidence="1">
    <location>
        <begin position="138"/>
        <end position="158"/>
    </location>
</feature>
<feature type="domain" description="Acyltransferase 3" evidence="2">
    <location>
        <begin position="13"/>
        <end position="330"/>
    </location>
</feature>
<organism evidence="3 4">
    <name type="scientific">Algimonas arctica</name>
    <dbReference type="NCBI Taxonomy" id="1479486"/>
    <lineage>
        <taxon>Bacteria</taxon>
        <taxon>Pseudomonadati</taxon>
        <taxon>Pseudomonadota</taxon>
        <taxon>Alphaproteobacteria</taxon>
        <taxon>Maricaulales</taxon>
        <taxon>Robiginitomaculaceae</taxon>
        <taxon>Algimonas</taxon>
    </lineage>
</organism>